<gene>
    <name evidence="3" type="ORF">FLP10_00565</name>
</gene>
<dbReference type="Pfam" id="PF00561">
    <property type="entry name" value="Abhydrolase_1"/>
    <property type="match status" value="1"/>
</dbReference>
<evidence type="ECO:0000256" key="1">
    <source>
        <dbReference type="SAM" id="MobiDB-lite"/>
    </source>
</evidence>
<evidence type="ECO:0000313" key="4">
    <source>
        <dbReference type="Proteomes" id="UP000324678"/>
    </source>
</evidence>
<dbReference type="AlphaFoldDB" id="A0A5C1YAI0"/>
<dbReference type="SUPFAM" id="SSF53474">
    <property type="entry name" value="alpha/beta-Hydrolases"/>
    <property type="match status" value="1"/>
</dbReference>
<evidence type="ECO:0000259" key="2">
    <source>
        <dbReference type="Pfam" id="PF00561"/>
    </source>
</evidence>
<dbReference type="GO" id="GO:0004806">
    <property type="term" value="F:triacylglycerol lipase activity"/>
    <property type="evidence" value="ECO:0007669"/>
    <property type="project" value="TreeGrafter"/>
</dbReference>
<keyword evidence="4" id="KW-1185">Reference proteome</keyword>
<proteinExistence type="predicted"/>
<protein>
    <submittedName>
        <fullName evidence="3">Alpha/beta hydrolase</fullName>
    </submittedName>
</protein>
<dbReference type="InterPro" id="IPR000073">
    <property type="entry name" value="AB_hydrolase_1"/>
</dbReference>
<dbReference type="InterPro" id="IPR029058">
    <property type="entry name" value="AB_hydrolase_fold"/>
</dbReference>
<dbReference type="GO" id="GO:0046503">
    <property type="term" value="P:glycerolipid catabolic process"/>
    <property type="evidence" value="ECO:0007669"/>
    <property type="project" value="TreeGrafter"/>
</dbReference>
<feature type="domain" description="AB hydrolase-1" evidence="2">
    <location>
        <begin position="117"/>
        <end position="233"/>
    </location>
</feature>
<reference evidence="3 4" key="1">
    <citation type="submission" date="2019-09" db="EMBL/GenBank/DDBJ databases">
        <title>Genome sequencing of strain KACC 19306.</title>
        <authorList>
            <person name="Heo J."/>
            <person name="Kim S.-J."/>
            <person name="Kim J.-S."/>
            <person name="Hong S.-B."/>
            <person name="Kwon S.-W."/>
        </authorList>
    </citation>
    <scope>NUCLEOTIDE SEQUENCE [LARGE SCALE GENOMIC DNA]</scope>
    <source>
        <strain evidence="3 4">KACC 19306</strain>
    </source>
</reference>
<feature type="region of interest" description="Disordered" evidence="1">
    <location>
        <begin position="18"/>
        <end position="38"/>
    </location>
</feature>
<dbReference type="Proteomes" id="UP000324678">
    <property type="component" value="Chromosome"/>
</dbReference>
<organism evidence="3 4">
    <name type="scientific">Agromyces intestinalis</name>
    <dbReference type="NCBI Taxonomy" id="2592652"/>
    <lineage>
        <taxon>Bacteria</taxon>
        <taxon>Bacillati</taxon>
        <taxon>Actinomycetota</taxon>
        <taxon>Actinomycetes</taxon>
        <taxon>Micrococcales</taxon>
        <taxon>Microbacteriaceae</taxon>
        <taxon>Agromyces</taxon>
    </lineage>
</organism>
<dbReference type="Gene3D" id="3.40.50.1820">
    <property type="entry name" value="alpha/beta hydrolase"/>
    <property type="match status" value="1"/>
</dbReference>
<keyword evidence="3" id="KW-0378">Hydrolase</keyword>
<dbReference type="EMBL" id="CP043505">
    <property type="protein sequence ID" value="QEO13074.1"/>
    <property type="molecule type" value="Genomic_DNA"/>
</dbReference>
<dbReference type="OrthoDB" id="27092at2"/>
<sequence>MSSATVYDMVMTSLDDVVHPPSQRQRARRTRECPESTPGAVVRAPIDGVTRLRVTGASPGIPLARADRVPRHRRGIPSLDARSQFMSIQEAVTSTRTGHVDTEGDRIVFDVRGEGTPIALLPGTPGDASVFGLVAGPLAADHTVVTYDPRGFGRSSANEPRRYEIGQQARDVVAVLRAAGIERALVVGSSAGAEVGLELATNHPDVVAGVVTHEPPVVRLLPDTDELQTRIAEIYRTAWTEGSKAAFFDFLLLTQLPFNAGEPFTAAEVAAIRPGAEQVPGIDFADYYMKHQMLPLTDYLPDLDRIRRNGVKLVAGAGRLSLDLPFGRTARAVAEGAGAPFAVFPGHHGSLSDPSTAEAWTATLRDALASL</sequence>
<dbReference type="PANTHER" id="PTHR43433">
    <property type="entry name" value="HYDROLASE, ALPHA/BETA FOLD FAMILY PROTEIN"/>
    <property type="match status" value="1"/>
</dbReference>
<dbReference type="InterPro" id="IPR050471">
    <property type="entry name" value="AB_hydrolase"/>
</dbReference>
<name>A0A5C1YAI0_9MICO</name>
<evidence type="ECO:0000313" key="3">
    <source>
        <dbReference type="EMBL" id="QEO13074.1"/>
    </source>
</evidence>
<dbReference type="PANTHER" id="PTHR43433:SF5">
    <property type="entry name" value="AB HYDROLASE-1 DOMAIN-CONTAINING PROTEIN"/>
    <property type="match status" value="1"/>
</dbReference>
<dbReference type="KEGG" id="ail:FLP10_00565"/>
<accession>A0A5C1YAI0</accession>